<gene>
    <name evidence="2" type="ORF">D0869_03763</name>
</gene>
<dbReference type="AlphaFoldDB" id="A0A3M6X4H7"/>
<feature type="compositionally biased region" description="Polar residues" evidence="1">
    <location>
        <begin position="248"/>
        <end position="260"/>
    </location>
</feature>
<sequence>MAYLGIKTLGLLPGKLRSPNVRLCELDLLIISNKLLLLKAANMGNEGSKMMTSEEEAAHQSARQREARAEIEAFSEEYRPDIKADYARRAQEKRERLGREAVDEQAASTFAKKPQLIRSSKSDAVPKPGPKQSTATSEDDRPSGSTSKAPSRASSLSAVHAADATEEIAEETNALAGWEARKSRLSEVAARADNESSRLNITTKPGPDTNQASTTDNEERSQAAPIGHKRHSVFGDERRAIGSKPRKTSATSVPQSTRGPTTVATTSTALSTEPPDWYQALKPSGGRLRGTTYESGVIAGVKDAINKAKMQKSRNDAGLRTQFETLSHYLHKAPFMQVTGQLLRDNRVLSDSLGALPADVAGLAAPVAGLAGRVGGAAIGRGAVTADVAELAAGVALHGLGLAVTSEVVGTTALVALSSAVVLDTSVAAAEATAGSTSATTDWGNRGSAWSWAVALIMLVSRSSGRRARKKCTYRNVAILAARVAAVVAGATAQAQSRAVSLNMAKALAVVALLGWIHG</sequence>
<name>A0A3M6X4H7_HORWE</name>
<feature type="region of interest" description="Disordered" evidence="1">
    <location>
        <begin position="189"/>
        <end position="276"/>
    </location>
</feature>
<dbReference type="Proteomes" id="UP000281245">
    <property type="component" value="Unassembled WGS sequence"/>
</dbReference>
<dbReference type="EMBL" id="QWIJ01000217">
    <property type="protein sequence ID" value="RMX85519.1"/>
    <property type="molecule type" value="Genomic_DNA"/>
</dbReference>
<evidence type="ECO:0000313" key="2">
    <source>
        <dbReference type="EMBL" id="RMX85519.1"/>
    </source>
</evidence>
<feature type="compositionally biased region" description="Polar residues" evidence="1">
    <location>
        <begin position="197"/>
        <end position="215"/>
    </location>
</feature>
<feature type="region of interest" description="Disordered" evidence="1">
    <location>
        <begin position="49"/>
        <end position="68"/>
    </location>
</feature>
<proteinExistence type="predicted"/>
<feature type="region of interest" description="Disordered" evidence="1">
    <location>
        <begin position="97"/>
        <end position="165"/>
    </location>
</feature>
<feature type="compositionally biased region" description="Polar residues" evidence="1">
    <location>
        <begin position="143"/>
        <end position="157"/>
    </location>
</feature>
<feature type="compositionally biased region" description="Low complexity" evidence="1">
    <location>
        <begin position="261"/>
        <end position="272"/>
    </location>
</feature>
<evidence type="ECO:0000313" key="3">
    <source>
        <dbReference type="Proteomes" id="UP000281245"/>
    </source>
</evidence>
<reference evidence="2 3" key="1">
    <citation type="journal article" date="2018" name="BMC Genomics">
        <title>Genomic evidence for intraspecific hybridization in a clonal and extremely halotolerant yeast.</title>
        <authorList>
            <person name="Gostincar C."/>
            <person name="Stajich J.E."/>
            <person name="Zupancic J."/>
            <person name="Zalar P."/>
            <person name="Gunde-Cimerman N."/>
        </authorList>
    </citation>
    <scope>NUCLEOTIDE SEQUENCE [LARGE SCALE GENOMIC DNA]</scope>
    <source>
        <strain evidence="2 3">EXF-6656</strain>
    </source>
</reference>
<evidence type="ECO:0000256" key="1">
    <source>
        <dbReference type="SAM" id="MobiDB-lite"/>
    </source>
</evidence>
<accession>A0A3M6X4H7</accession>
<protein>
    <submittedName>
        <fullName evidence="2">Uncharacterized protein</fullName>
    </submittedName>
</protein>
<organism evidence="2 3">
    <name type="scientific">Hortaea werneckii</name>
    <name type="common">Black yeast</name>
    <name type="synonym">Cladosporium werneckii</name>
    <dbReference type="NCBI Taxonomy" id="91943"/>
    <lineage>
        <taxon>Eukaryota</taxon>
        <taxon>Fungi</taxon>
        <taxon>Dikarya</taxon>
        <taxon>Ascomycota</taxon>
        <taxon>Pezizomycotina</taxon>
        <taxon>Dothideomycetes</taxon>
        <taxon>Dothideomycetidae</taxon>
        <taxon>Mycosphaerellales</taxon>
        <taxon>Teratosphaeriaceae</taxon>
        <taxon>Hortaea</taxon>
    </lineage>
</organism>
<comment type="caution">
    <text evidence="2">The sequence shown here is derived from an EMBL/GenBank/DDBJ whole genome shotgun (WGS) entry which is preliminary data.</text>
</comment>